<evidence type="ECO:0000313" key="15">
    <source>
        <dbReference type="Proteomes" id="UP000008493"/>
    </source>
</evidence>
<dbReference type="GO" id="GO:0016020">
    <property type="term" value="C:membrane"/>
    <property type="evidence" value="ECO:0007669"/>
    <property type="project" value="UniProtKB-SubCell"/>
</dbReference>
<keyword evidence="8 13" id="KW-0560">Oxidoreductase</keyword>
<dbReference type="Pfam" id="PF00067">
    <property type="entry name" value="p450"/>
    <property type="match status" value="1"/>
</dbReference>
<dbReference type="GO" id="GO:0020037">
    <property type="term" value="F:heme binding"/>
    <property type="evidence" value="ECO:0007669"/>
    <property type="project" value="InterPro"/>
</dbReference>
<evidence type="ECO:0000256" key="10">
    <source>
        <dbReference type="ARBA" id="ARBA00023033"/>
    </source>
</evidence>
<evidence type="ECO:0000313" key="14">
    <source>
        <dbReference type="EMBL" id="EKM79785.1"/>
    </source>
</evidence>
<keyword evidence="6 12" id="KW-0479">Metal-binding</keyword>
<dbReference type="GO" id="GO:0004497">
    <property type="term" value="F:monooxygenase activity"/>
    <property type="evidence" value="ECO:0007669"/>
    <property type="project" value="UniProtKB-KW"/>
</dbReference>
<sequence>MLSQDKSLVSVYSVALLFFSALCVKSILRKRRDPLEKIPTVGPSRLWLHPLASLGTFFHGHQMIQEGYYRYPIFKITRCFSWLVVVSGQEYLEDLRKASAEQLSFPEALNKAGQFDHTISPGLVHDVIHINAVRGVMNRNIATRFPELLDEMDQAMDDLLGKATEAWVSIPCYKSAVHIISRVGARFFVGAKLSATRRFMDIMLCYGIHIIKGGFVISLFPEWLKPLVAHAIFNTEGKIREVEDFIRPIITERCEDNSDLRTDGDANDMISWLWNASPQEQRTVRDIAIRVIYLAVAATHNSSSLLTHVLLNLATYNTYVEPLREEISTIVQADGWTKEAVDKMRKLDSFVKETQRLHGGDAAMIIRLAMSDFTFSDGTFIPKGSSLAVSGRAMNQDERCHTDPLEFQGFRFVGKDPLKWQTTALNSEFMTFGVGRHACPGRFFAITEVKLIAARILLDYEIKLTDKQGQRPDNSWLAGIFAAPNKKAHILLKRRV</sequence>
<organism evidence="14 15">
    <name type="scientific">Agaricus bisporus var. burnettii (strain JB137-S8 / ATCC MYA-4627 / FGSC 10392)</name>
    <name type="common">White button mushroom</name>
    <dbReference type="NCBI Taxonomy" id="597362"/>
    <lineage>
        <taxon>Eukaryota</taxon>
        <taxon>Fungi</taxon>
        <taxon>Dikarya</taxon>
        <taxon>Basidiomycota</taxon>
        <taxon>Agaricomycotina</taxon>
        <taxon>Agaricomycetes</taxon>
        <taxon>Agaricomycetidae</taxon>
        <taxon>Agaricales</taxon>
        <taxon>Agaricineae</taxon>
        <taxon>Agaricaceae</taxon>
        <taxon>Agaricus</taxon>
    </lineage>
</organism>
<dbReference type="GeneID" id="18830194"/>
<dbReference type="OrthoDB" id="1844152at2759"/>
<keyword evidence="10 13" id="KW-0503">Monooxygenase</keyword>
<evidence type="ECO:0000256" key="5">
    <source>
        <dbReference type="ARBA" id="ARBA00022692"/>
    </source>
</evidence>
<dbReference type="Proteomes" id="UP000008493">
    <property type="component" value="Unassembled WGS sequence"/>
</dbReference>
<dbReference type="GO" id="GO:0016705">
    <property type="term" value="F:oxidoreductase activity, acting on paired donors, with incorporation or reduction of molecular oxygen"/>
    <property type="evidence" value="ECO:0007669"/>
    <property type="project" value="InterPro"/>
</dbReference>
<gene>
    <name evidence="14" type="ORF">AGABI1DRAFT_56964</name>
</gene>
<dbReference type="eggNOG" id="KOG0156">
    <property type="taxonomic scope" value="Eukaryota"/>
</dbReference>
<keyword evidence="11" id="KW-0472">Membrane</keyword>
<dbReference type="HOGENOM" id="CLU_022195_0_2_1"/>
<keyword evidence="4 12" id="KW-0349">Heme</keyword>
<dbReference type="PROSITE" id="PS00086">
    <property type="entry name" value="CYTOCHROME_P450"/>
    <property type="match status" value="1"/>
</dbReference>
<keyword evidence="9 12" id="KW-0408">Iron</keyword>
<evidence type="ECO:0000256" key="12">
    <source>
        <dbReference type="PIRSR" id="PIRSR602403-1"/>
    </source>
</evidence>
<dbReference type="OMA" id="MACAHII"/>
<evidence type="ECO:0000256" key="11">
    <source>
        <dbReference type="ARBA" id="ARBA00023136"/>
    </source>
</evidence>
<dbReference type="InterPro" id="IPR017972">
    <property type="entry name" value="Cyt_P450_CS"/>
</dbReference>
<evidence type="ECO:0000256" key="1">
    <source>
        <dbReference type="ARBA" id="ARBA00001971"/>
    </source>
</evidence>
<dbReference type="PANTHER" id="PTHR46206">
    <property type="entry name" value="CYTOCHROME P450"/>
    <property type="match status" value="1"/>
</dbReference>
<comment type="subcellular location">
    <subcellularLocation>
        <location evidence="2">Membrane</location>
    </subcellularLocation>
</comment>
<dbReference type="InterPro" id="IPR002403">
    <property type="entry name" value="Cyt_P450_E_grp-IV"/>
</dbReference>
<evidence type="ECO:0000256" key="2">
    <source>
        <dbReference type="ARBA" id="ARBA00004370"/>
    </source>
</evidence>
<evidence type="ECO:0000256" key="3">
    <source>
        <dbReference type="ARBA" id="ARBA00010617"/>
    </source>
</evidence>
<dbReference type="InterPro" id="IPR036396">
    <property type="entry name" value="Cyt_P450_sf"/>
</dbReference>
<dbReference type="InParanoid" id="K5XWY6"/>
<keyword evidence="5" id="KW-0812">Transmembrane</keyword>
<evidence type="ECO:0000256" key="13">
    <source>
        <dbReference type="RuleBase" id="RU000461"/>
    </source>
</evidence>
<dbReference type="RefSeq" id="XP_007328900.1">
    <property type="nucleotide sequence ID" value="XM_007328838.1"/>
</dbReference>
<dbReference type="PRINTS" id="PR00465">
    <property type="entry name" value="EP450IV"/>
</dbReference>
<reference evidence="15" key="1">
    <citation type="journal article" date="2012" name="Proc. Natl. Acad. Sci. U.S.A.">
        <title>Genome sequence of the button mushroom Agaricus bisporus reveals mechanisms governing adaptation to a humic-rich ecological niche.</title>
        <authorList>
            <person name="Morin E."/>
            <person name="Kohler A."/>
            <person name="Baker A.R."/>
            <person name="Foulongne-Oriol M."/>
            <person name="Lombard V."/>
            <person name="Nagy L.G."/>
            <person name="Ohm R.A."/>
            <person name="Patyshakuliyeva A."/>
            <person name="Brun A."/>
            <person name="Aerts A.L."/>
            <person name="Bailey A.M."/>
            <person name="Billette C."/>
            <person name="Coutinho P.M."/>
            <person name="Deakin G."/>
            <person name="Doddapaneni H."/>
            <person name="Floudas D."/>
            <person name="Grimwood J."/>
            <person name="Hilden K."/>
            <person name="Kuees U."/>
            <person name="LaButti K.M."/>
            <person name="Lapidus A."/>
            <person name="Lindquist E.A."/>
            <person name="Lucas S.M."/>
            <person name="Murat C."/>
            <person name="Riley R.W."/>
            <person name="Salamov A.A."/>
            <person name="Schmutz J."/>
            <person name="Subramanian V."/>
            <person name="Woesten H.A.B."/>
            <person name="Xu J."/>
            <person name="Eastwood D.C."/>
            <person name="Foster G.D."/>
            <person name="Sonnenberg A.S."/>
            <person name="Cullen D."/>
            <person name="de Vries R.P."/>
            <person name="Lundell T."/>
            <person name="Hibbett D.S."/>
            <person name="Henrissat B."/>
            <person name="Burton K.S."/>
            <person name="Kerrigan R.W."/>
            <person name="Challen M.P."/>
            <person name="Grigoriev I.V."/>
            <person name="Martin F."/>
        </authorList>
    </citation>
    <scope>NUCLEOTIDE SEQUENCE [LARGE SCALE GENOMIC DNA]</scope>
    <source>
        <strain evidence="15">JB137-S8 / ATCC MYA-4627 / FGSC 10392</strain>
    </source>
</reference>
<evidence type="ECO:0008006" key="16">
    <source>
        <dbReference type="Google" id="ProtNLM"/>
    </source>
</evidence>
<feature type="binding site" description="axial binding residue" evidence="12">
    <location>
        <position position="439"/>
    </location>
    <ligand>
        <name>heme</name>
        <dbReference type="ChEBI" id="CHEBI:30413"/>
    </ligand>
    <ligandPart>
        <name>Fe</name>
        <dbReference type="ChEBI" id="CHEBI:18248"/>
    </ligandPart>
</feature>
<protein>
    <recommendedName>
        <fullName evidence="16">Cytochrome P450</fullName>
    </recommendedName>
</protein>
<evidence type="ECO:0000256" key="6">
    <source>
        <dbReference type="ARBA" id="ARBA00022723"/>
    </source>
</evidence>
<comment type="cofactor">
    <cofactor evidence="1 12">
        <name>heme</name>
        <dbReference type="ChEBI" id="CHEBI:30413"/>
    </cofactor>
</comment>
<accession>K5XWY6</accession>
<dbReference type="Gene3D" id="1.10.630.10">
    <property type="entry name" value="Cytochrome P450"/>
    <property type="match status" value="1"/>
</dbReference>
<dbReference type="SUPFAM" id="SSF48264">
    <property type="entry name" value="Cytochrome P450"/>
    <property type="match status" value="1"/>
</dbReference>
<dbReference type="EMBL" id="JH971389">
    <property type="protein sequence ID" value="EKM79785.1"/>
    <property type="molecule type" value="Genomic_DNA"/>
</dbReference>
<dbReference type="KEGG" id="abp:AGABI1DRAFT56964"/>
<keyword evidence="7" id="KW-1133">Transmembrane helix</keyword>
<dbReference type="GO" id="GO:0005506">
    <property type="term" value="F:iron ion binding"/>
    <property type="evidence" value="ECO:0007669"/>
    <property type="project" value="InterPro"/>
</dbReference>
<name>K5XWY6_AGABU</name>
<dbReference type="PANTHER" id="PTHR46206:SF5">
    <property type="entry name" value="P450, PUTATIVE (EUROFUNG)-RELATED"/>
    <property type="match status" value="1"/>
</dbReference>
<proteinExistence type="inferred from homology"/>
<evidence type="ECO:0000256" key="8">
    <source>
        <dbReference type="ARBA" id="ARBA00023002"/>
    </source>
</evidence>
<dbReference type="InterPro" id="IPR001128">
    <property type="entry name" value="Cyt_P450"/>
</dbReference>
<evidence type="ECO:0000256" key="4">
    <source>
        <dbReference type="ARBA" id="ARBA00022617"/>
    </source>
</evidence>
<evidence type="ECO:0000256" key="9">
    <source>
        <dbReference type="ARBA" id="ARBA00023004"/>
    </source>
</evidence>
<keyword evidence="15" id="KW-1185">Reference proteome</keyword>
<dbReference type="CDD" id="cd11041">
    <property type="entry name" value="CYP503A1-like"/>
    <property type="match status" value="1"/>
</dbReference>
<comment type="similarity">
    <text evidence="3 13">Belongs to the cytochrome P450 family.</text>
</comment>
<evidence type="ECO:0000256" key="7">
    <source>
        <dbReference type="ARBA" id="ARBA00022989"/>
    </source>
</evidence>
<dbReference type="AlphaFoldDB" id="K5XWY6"/>